<dbReference type="STRING" id="70667.A0A183SGL2"/>
<dbReference type="PANTHER" id="PTHR33332">
    <property type="entry name" value="REVERSE TRANSCRIPTASE DOMAIN-CONTAINING PROTEIN"/>
    <property type="match status" value="1"/>
</dbReference>
<evidence type="ECO:0000313" key="5">
    <source>
        <dbReference type="WBParaSite" id="SSLN_0000346301-mRNA-1"/>
    </source>
</evidence>
<dbReference type="Gene3D" id="1.20.1270.60">
    <property type="entry name" value="Arfaptin homology (AH) domain/BAR domain"/>
    <property type="match status" value="1"/>
</dbReference>
<dbReference type="AlphaFoldDB" id="A0A183SGL2"/>
<feature type="transmembrane region" description="Helical" evidence="2">
    <location>
        <begin position="12"/>
        <end position="33"/>
    </location>
</feature>
<dbReference type="OrthoDB" id="8783038at2759"/>
<gene>
    <name evidence="3" type="ORF">SSLN_LOCUS3360</name>
</gene>
<dbReference type="WBParaSite" id="SSLN_0000346301-mRNA-1">
    <property type="protein sequence ID" value="SSLN_0000346301-mRNA-1"/>
    <property type="gene ID" value="SSLN_0000346301"/>
</dbReference>
<keyword evidence="2" id="KW-1133">Transmembrane helix</keyword>
<keyword evidence="2" id="KW-0472">Membrane</keyword>
<reference evidence="5" key="1">
    <citation type="submission" date="2016-06" db="UniProtKB">
        <authorList>
            <consortium name="WormBaseParasite"/>
        </authorList>
    </citation>
    <scope>IDENTIFICATION</scope>
</reference>
<protein>
    <submittedName>
        <fullName evidence="5">Reverse transcriptase domain-containing protein</fullName>
    </submittedName>
</protein>
<keyword evidence="2" id="KW-0812">Transmembrane</keyword>
<sequence length="634" mass="73049">MVIITTSTTIIINATTTIIIIISIIIIIVITLVDDDEDDDILSLNYHHRELLVVPQGSVLGPLLFLVNINDCVDYLGCSTVMFADDAKLWRVIRSDSDRHASQEDLNSLCNWSSRWLLNVNVGKCVVLRLRTRRASEEDDSYQYILNGQPLSIAEEQKDLGVLIKSSLQPALQWLKAAKRAIQIDKELFRKTYGAFVRSPLEYAIQTWRPWFKEDYIQLGRMQARATKMVKNLRHLHYETRLAEIDLFPLNYRLLRGDLIQTYRIVRGKECALEFADFFELAGTENLRGHPFKLQRKLVHMDVHQNAFSQRIVGAWNELPDEDQAETLLRHETDQSSLNDHYVRFLSELQKNVLDFSKRYRKLVSNFNPKGKGNEDLTYNACLLETLKPLQDTGAAFEQYANELLKSVIEPMKKAVEKEKKQIEKVNADYLKLVNKREHERRKLDDTWRAHVLALKEKQKYQQLNTQAQQDMSLSREELKKSEMAYNGKVKAFKDSQQTYAADMTKYNSFQRHFYAHNIYNVITELESLDSQRAACSRSLLLTCATLGQSMAKQVEEASSSFAASAEKIDPDKSKVLAARDVKCGLSCRPPDWSHREFDAHLTTTVQSSISTMSTVSYPSGWYRDSGLRWIIVE</sequence>
<dbReference type="InterPro" id="IPR027267">
    <property type="entry name" value="AH/BAR_dom_sf"/>
</dbReference>
<name>A0A183SGL2_SCHSO</name>
<reference evidence="3 4" key="2">
    <citation type="submission" date="2018-11" db="EMBL/GenBank/DDBJ databases">
        <authorList>
            <consortium name="Pathogen Informatics"/>
        </authorList>
    </citation>
    <scope>NUCLEOTIDE SEQUENCE [LARGE SCALE GENOMIC DNA]</scope>
    <source>
        <strain evidence="3 4">NST_G2</strain>
    </source>
</reference>
<dbReference type="Proteomes" id="UP000275846">
    <property type="component" value="Unassembled WGS sequence"/>
</dbReference>
<organism evidence="5">
    <name type="scientific">Schistocephalus solidus</name>
    <name type="common">Tapeworm</name>
    <dbReference type="NCBI Taxonomy" id="70667"/>
    <lineage>
        <taxon>Eukaryota</taxon>
        <taxon>Metazoa</taxon>
        <taxon>Spiralia</taxon>
        <taxon>Lophotrochozoa</taxon>
        <taxon>Platyhelminthes</taxon>
        <taxon>Cestoda</taxon>
        <taxon>Eucestoda</taxon>
        <taxon>Diphyllobothriidea</taxon>
        <taxon>Diphyllobothriidae</taxon>
        <taxon>Schistocephalus</taxon>
    </lineage>
</organism>
<evidence type="ECO:0000313" key="4">
    <source>
        <dbReference type="Proteomes" id="UP000275846"/>
    </source>
</evidence>
<keyword evidence="4" id="KW-1185">Reference proteome</keyword>
<dbReference type="EMBL" id="UYSU01032516">
    <property type="protein sequence ID" value="VDL89745.1"/>
    <property type="molecule type" value="Genomic_DNA"/>
</dbReference>
<proteinExistence type="predicted"/>
<evidence type="ECO:0000256" key="2">
    <source>
        <dbReference type="SAM" id="Phobius"/>
    </source>
</evidence>
<accession>A0A183SGL2</accession>
<evidence type="ECO:0000256" key="1">
    <source>
        <dbReference type="SAM" id="Coils"/>
    </source>
</evidence>
<keyword evidence="1" id="KW-0175">Coiled coil</keyword>
<feature type="coiled-coil region" evidence="1">
    <location>
        <begin position="413"/>
        <end position="478"/>
    </location>
</feature>
<evidence type="ECO:0000313" key="3">
    <source>
        <dbReference type="EMBL" id="VDL89745.1"/>
    </source>
</evidence>
<dbReference type="SUPFAM" id="SSF103657">
    <property type="entry name" value="BAR/IMD domain-like"/>
    <property type="match status" value="1"/>
</dbReference>